<evidence type="ECO:0000256" key="3">
    <source>
        <dbReference type="ARBA" id="ARBA00012856"/>
    </source>
</evidence>
<dbReference type="OrthoDB" id="9804315at2"/>
<proteinExistence type="inferred from homology"/>
<comment type="similarity">
    <text evidence="2 8 9">Belongs to the dihydrofolate reductase family.</text>
</comment>
<comment type="function">
    <text evidence="7 8">Key enzyme in folate metabolism. Catalyzes an essential reaction for de novo glycine and purine synthesis, and for DNA precursor synthesis.</text>
</comment>
<reference evidence="11 12" key="1">
    <citation type="submission" date="2016-02" db="EMBL/GenBank/DDBJ databases">
        <title>Complete genome sequencing and analysis of ATSB10, Dyella thiooxydans isolated from rhizosphere soil of sunflower (Helianthus annuus L.).</title>
        <authorList>
            <person name="Lee Y."/>
            <person name="Hwangbo K."/>
            <person name="Chung H."/>
            <person name="Yoo J."/>
            <person name="Kim K.Y."/>
            <person name="Sa T.M."/>
            <person name="Um Y."/>
            <person name="Madhaiyan M."/>
        </authorList>
    </citation>
    <scope>NUCLEOTIDE SEQUENCE [LARGE SCALE GENOMIC DNA]</scope>
    <source>
        <strain evidence="11 12">ATSB10</strain>
    </source>
</reference>
<evidence type="ECO:0000256" key="8">
    <source>
        <dbReference type="PIRNR" id="PIRNR000194"/>
    </source>
</evidence>
<evidence type="ECO:0000256" key="2">
    <source>
        <dbReference type="ARBA" id="ARBA00009539"/>
    </source>
</evidence>
<protein>
    <recommendedName>
        <fullName evidence="3 8">Dihydrofolate reductase</fullName>
        <ecNumber evidence="3 8">1.5.1.3</ecNumber>
    </recommendedName>
</protein>
<dbReference type="PIRSF" id="PIRSF000194">
    <property type="entry name" value="DHFR"/>
    <property type="match status" value="1"/>
</dbReference>
<dbReference type="SUPFAM" id="SSF53597">
    <property type="entry name" value="Dihydrofolate reductase-like"/>
    <property type="match status" value="1"/>
</dbReference>
<evidence type="ECO:0000313" key="11">
    <source>
        <dbReference type="EMBL" id="AND69582.1"/>
    </source>
</evidence>
<dbReference type="GO" id="GO:0070401">
    <property type="term" value="F:NADP+ binding"/>
    <property type="evidence" value="ECO:0007669"/>
    <property type="project" value="UniProtKB-ARBA"/>
</dbReference>
<sequence>MAVSLIAALDENFAIGRKGQLPWHLPDDLRWFKELTLGKYVLMGYNTALAIGKALPGRTNLVLSRRHEAPFPGQVTVRSIEEARARADGTGLMVVGGGQVYAEALPVAQRLYLTWVNAAVDGADTFFPGVHFSDWTEVSRTHHKADADHAYDFDMVEYIRTA</sequence>
<dbReference type="GO" id="GO:0016301">
    <property type="term" value="F:kinase activity"/>
    <property type="evidence" value="ECO:0007669"/>
    <property type="project" value="UniProtKB-KW"/>
</dbReference>
<dbReference type="UniPathway" id="UPA00077">
    <property type="reaction ID" value="UER00158"/>
</dbReference>
<dbReference type="EMBL" id="CP014841">
    <property type="protein sequence ID" value="AND69582.1"/>
    <property type="molecule type" value="Genomic_DNA"/>
</dbReference>
<name>A0A160N2Q0_9GAMM</name>
<dbReference type="KEGG" id="dtx:ATSB10_21280"/>
<dbReference type="EC" id="1.5.1.3" evidence="3 8"/>
<dbReference type="PROSITE" id="PS51330">
    <property type="entry name" value="DHFR_2"/>
    <property type="match status" value="1"/>
</dbReference>
<dbReference type="PRINTS" id="PR00070">
    <property type="entry name" value="DHFR"/>
</dbReference>
<keyword evidence="12" id="KW-1185">Reference proteome</keyword>
<dbReference type="PATRIC" id="fig|445710.3.peg.2126"/>
<dbReference type="PROSITE" id="PS00075">
    <property type="entry name" value="DHFR_1"/>
    <property type="match status" value="1"/>
</dbReference>
<dbReference type="GO" id="GO:0046654">
    <property type="term" value="P:tetrahydrofolate biosynthetic process"/>
    <property type="evidence" value="ECO:0007669"/>
    <property type="project" value="UniProtKB-UniPathway"/>
</dbReference>
<keyword evidence="5 8" id="KW-0521">NADP</keyword>
<dbReference type="GO" id="GO:0005829">
    <property type="term" value="C:cytosol"/>
    <property type="evidence" value="ECO:0007669"/>
    <property type="project" value="TreeGrafter"/>
</dbReference>
<dbReference type="Gene3D" id="3.40.430.10">
    <property type="entry name" value="Dihydrofolate Reductase, subunit A"/>
    <property type="match status" value="1"/>
</dbReference>
<dbReference type="InterPro" id="IPR012259">
    <property type="entry name" value="DHFR"/>
</dbReference>
<dbReference type="GO" id="GO:0046655">
    <property type="term" value="P:folic acid metabolic process"/>
    <property type="evidence" value="ECO:0007669"/>
    <property type="project" value="TreeGrafter"/>
</dbReference>
<comment type="catalytic activity">
    <reaction evidence="8">
        <text>(6S)-5,6,7,8-tetrahydrofolate + NADP(+) = 7,8-dihydrofolate + NADPH + H(+)</text>
        <dbReference type="Rhea" id="RHEA:15009"/>
        <dbReference type="ChEBI" id="CHEBI:15378"/>
        <dbReference type="ChEBI" id="CHEBI:57451"/>
        <dbReference type="ChEBI" id="CHEBI:57453"/>
        <dbReference type="ChEBI" id="CHEBI:57783"/>
        <dbReference type="ChEBI" id="CHEBI:58349"/>
        <dbReference type="EC" id="1.5.1.3"/>
    </reaction>
</comment>
<evidence type="ECO:0000256" key="7">
    <source>
        <dbReference type="ARBA" id="ARBA00025067"/>
    </source>
</evidence>
<evidence type="ECO:0000256" key="9">
    <source>
        <dbReference type="RuleBase" id="RU004474"/>
    </source>
</evidence>
<evidence type="ECO:0000256" key="1">
    <source>
        <dbReference type="ARBA" id="ARBA00004903"/>
    </source>
</evidence>
<dbReference type="InterPro" id="IPR001796">
    <property type="entry name" value="DHFR_dom"/>
</dbReference>
<evidence type="ECO:0000313" key="12">
    <source>
        <dbReference type="Proteomes" id="UP000077255"/>
    </source>
</evidence>
<keyword evidence="4 8" id="KW-0554">One-carbon metabolism</keyword>
<dbReference type="PANTHER" id="PTHR48069:SF3">
    <property type="entry name" value="DIHYDROFOLATE REDUCTASE"/>
    <property type="match status" value="1"/>
</dbReference>
<dbReference type="Pfam" id="PF00186">
    <property type="entry name" value="DHFR_1"/>
    <property type="match status" value="1"/>
</dbReference>
<feature type="domain" description="DHFR" evidence="10">
    <location>
        <begin position="2"/>
        <end position="160"/>
    </location>
</feature>
<dbReference type="GO" id="GO:0046452">
    <property type="term" value="P:dihydrofolate metabolic process"/>
    <property type="evidence" value="ECO:0007669"/>
    <property type="project" value="TreeGrafter"/>
</dbReference>
<comment type="pathway">
    <text evidence="1 8">Cofactor biosynthesis; tetrahydrofolate biosynthesis; 5,6,7,8-tetrahydrofolate from 7,8-dihydrofolate: step 1/1.</text>
</comment>
<accession>A0A160N2Q0</accession>
<evidence type="ECO:0000256" key="5">
    <source>
        <dbReference type="ARBA" id="ARBA00022857"/>
    </source>
</evidence>
<dbReference type="RefSeq" id="WP_063672595.1">
    <property type="nucleotide sequence ID" value="NZ_CP014841.1"/>
</dbReference>
<keyword evidence="11" id="KW-0808">Transferase</keyword>
<dbReference type="FunFam" id="3.40.430.10:FF:000001">
    <property type="entry name" value="Dihydrofolate reductase"/>
    <property type="match status" value="1"/>
</dbReference>
<dbReference type="GO" id="GO:0006730">
    <property type="term" value="P:one-carbon metabolic process"/>
    <property type="evidence" value="ECO:0007669"/>
    <property type="project" value="UniProtKB-KW"/>
</dbReference>
<keyword evidence="6 8" id="KW-0560">Oxidoreductase</keyword>
<dbReference type="Proteomes" id="UP000077255">
    <property type="component" value="Chromosome"/>
</dbReference>
<gene>
    <name evidence="11" type="ORF">ATSB10_21280</name>
</gene>
<evidence type="ECO:0000256" key="6">
    <source>
        <dbReference type="ARBA" id="ARBA00023002"/>
    </source>
</evidence>
<dbReference type="CDD" id="cd00209">
    <property type="entry name" value="DHFR"/>
    <property type="match status" value="1"/>
</dbReference>
<dbReference type="InterPro" id="IPR017925">
    <property type="entry name" value="DHFR_CS"/>
</dbReference>
<evidence type="ECO:0000259" key="10">
    <source>
        <dbReference type="PROSITE" id="PS51330"/>
    </source>
</evidence>
<dbReference type="PANTHER" id="PTHR48069">
    <property type="entry name" value="DIHYDROFOLATE REDUCTASE"/>
    <property type="match status" value="1"/>
</dbReference>
<dbReference type="STRING" id="445710.ATSB10_21280"/>
<organism evidence="11 12">
    <name type="scientific">Dyella thiooxydans</name>
    <dbReference type="NCBI Taxonomy" id="445710"/>
    <lineage>
        <taxon>Bacteria</taxon>
        <taxon>Pseudomonadati</taxon>
        <taxon>Pseudomonadota</taxon>
        <taxon>Gammaproteobacteria</taxon>
        <taxon>Lysobacterales</taxon>
        <taxon>Rhodanobacteraceae</taxon>
        <taxon>Dyella</taxon>
    </lineage>
</organism>
<dbReference type="InterPro" id="IPR024072">
    <property type="entry name" value="DHFR-like_dom_sf"/>
</dbReference>
<dbReference type="GO" id="GO:0004146">
    <property type="term" value="F:dihydrofolate reductase activity"/>
    <property type="evidence" value="ECO:0007669"/>
    <property type="project" value="UniProtKB-EC"/>
</dbReference>
<keyword evidence="11" id="KW-0418">Kinase</keyword>
<dbReference type="AlphaFoldDB" id="A0A160N2Q0"/>
<evidence type="ECO:0000256" key="4">
    <source>
        <dbReference type="ARBA" id="ARBA00022563"/>
    </source>
</evidence>